<protein>
    <submittedName>
        <fullName evidence="10">Trypsin CFT-1-like</fullName>
    </submittedName>
</protein>
<dbReference type="FunCoup" id="A0A7E5VXC3">
    <property type="interactions" value="110"/>
</dbReference>
<dbReference type="PANTHER" id="PTHR24252">
    <property type="entry name" value="ACROSIN-RELATED"/>
    <property type="match status" value="1"/>
</dbReference>
<keyword evidence="4 6" id="KW-0720">Serine protease</keyword>
<evidence type="ECO:0000313" key="10">
    <source>
        <dbReference type="RefSeq" id="XP_026732990.1"/>
    </source>
</evidence>
<keyword evidence="3 6" id="KW-0378">Hydrolase</keyword>
<dbReference type="FunFam" id="2.40.10.10:FF:000036">
    <property type="entry name" value="Trypsin beta"/>
    <property type="match status" value="1"/>
</dbReference>
<dbReference type="KEGG" id="tnl:113497597"/>
<feature type="chain" id="PRO_5028936858" evidence="7">
    <location>
        <begin position="17"/>
        <end position="256"/>
    </location>
</feature>
<evidence type="ECO:0000259" key="8">
    <source>
        <dbReference type="PROSITE" id="PS50240"/>
    </source>
</evidence>
<dbReference type="SMART" id="SM00020">
    <property type="entry name" value="Tryp_SPc"/>
    <property type="match status" value="1"/>
</dbReference>
<dbReference type="Pfam" id="PF00089">
    <property type="entry name" value="Trypsin"/>
    <property type="match status" value="1"/>
</dbReference>
<organism evidence="9 10">
    <name type="scientific">Trichoplusia ni</name>
    <name type="common">Cabbage looper</name>
    <dbReference type="NCBI Taxonomy" id="7111"/>
    <lineage>
        <taxon>Eukaryota</taxon>
        <taxon>Metazoa</taxon>
        <taxon>Ecdysozoa</taxon>
        <taxon>Arthropoda</taxon>
        <taxon>Hexapoda</taxon>
        <taxon>Insecta</taxon>
        <taxon>Pterygota</taxon>
        <taxon>Neoptera</taxon>
        <taxon>Endopterygota</taxon>
        <taxon>Lepidoptera</taxon>
        <taxon>Glossata</taxon>
        <taxon>Ditrysia</taxon>
        <taxon>Noctuoidea</taxon>
        <taxon>Noctuidae</taxon>
        <taxon>Plusiinae</taxon>
        <taxon>Trichoplusia</taxon>
    </lineage>
</organism>
<keyword evidence="7" id="KW-0732">Signal</keyword>
<dbReference type="InterPro" id="IPR001254">
    <property type="entry name" value="Trypsin_dom"/>
</dbReference>
<evidence type="ECO:0000256" key="3">
    <source>
        <dbReference type="ARBA" id="ARBA00022801"/>
    </source>
</evidence>
<dbReference type="Proteomes" id="UP000322000">
    <property type="component" value="Chromosome 9"/>
</dbReference>
<keyword evidence="2 6" id="KW-0645">Protease</keyword>
<evidence type="ECO:0000256" key="1">
    <source>
        <dbReference type="ARBA" id="ARBA00004239"/>
    </source>
</evidence>
<reference evidence="10" key="1">
    <citation type="submission" date="2025-08" db="UniProtKB">
        <authorList>
            <consortium name="RefSeq"/>
        </authorList>
    </citation>
    <scope>IDENTIFICATION</scope>
</reference>
<dbReference type="InParanoid" id="A0A7E5VXC3"/>
<dbReference type="GO" id="GO:0006508">
    <property type="term" value="P:proteolysis"/>
    <property type="evidence" value="ECO:0007669"/>
    <property type="project" value="UniProtKB-KW"/>
</dbReference>
<feature type="domain" description="Peptidase S1" evidence="8">
    <location>
        <begin position="24"/>
        <end position="256"/>
    </location>
</feature>
<keyword evidence="9" id="KW-1185">Reference proteome</keyword>
<dbReference type="InterPro" id="IPR018114">
    <property type="entry name" value="TRYPSIN_HIS"/>
</dbReference>
<dbReference type="GO" id="GO:0004252">
    <property type="term" value="F:serine-type endopeptidase activity"/>
    <property type="evidence" value="ECO:0007669"/>
    <property type="project" value="InterPro"/>
</dbReference>
<dbReference type="GO" id="GO:0005576">
    <property type="term" value="C:extracellular region"/>
    <property type="evidence" value="ECO:0007669"/>
    <property type="project" value="UniProtKB-SubCell"/>
</dbReference>
<dbReference type="GeneID" id="113497597"/>
<dbReference type="PROSITE" id="PS00134">
    <property type="entry name" value="TRYPSIN_HIS"/>
    <property type="match status" value="1"/>
</dbReference>
<evidence type="ECO:0000256" key="2">
    <source>
        <dbReference type="ARBA" id="ARBA00022670"/>
    </source>
</evidence>
<dbReference type="PROSITE" id="PS00135">
    <property type="entry name" value="TRYPSIN_SER"/>
    <property type="match status" value="1"/>
</dbReference>
<dbReference type="InterPro" id="IPR043504">
    <property type="entry name" value="Peptidase_S1_PA_chymotrypsin"/>
</dbReference>
<keyword evidence="5" id="KW-1015">Disulfide bond</keyword>
<dbReference type="InterPro" id="IPR033116">
    <property type="entry name" value="TRYPSIN_SER"/>
</dbReference>
<accession>A0A7E5VXC3</accession>
<sequence length="256" mass="27322">MRSVVVLALCCAAVAAAPRTPSRIVGGDPTTIEKYPSMGTLVFTPDNIHFESFCGCAIINNRSVLTAAHCTLGVSIFYLRIRIGTTFVISGGEILPTSAIIIPPCYNDATLDCDISLVRTSVTIVYSSRIQPAPIAGQFYNLPDGSPVWATGWGDTDPSGPSGSEQLQEVELFTVNQEICRERFLLVESFITPNMLCAGILDVGGKDQCYGDSGSPVYHNGVIVGVCSFGESCATPKFPGVNARVSQFTPWIQDNA</sequence>
<evidence type="ECO:0000256" key="6">
    <source>
        <dbReference type="RuleBase" id="RU363034"/>
    </source>
</evidence>
<evidence type="ECO:0000256" key="7">
    <source>
        <dbReference type="SAM" id="SignalP"/>
    </source>
</evidence>
<dbReference type="PANTHER" id="PTHR24252:SF7">
    <property type="entry name" value="HYALIN"/>
    <property type="match status" value="1"/>
</dbReference>
<gene>
    <name evidence="10" type="primary">LOC113497597</name>
</gene>
<comment type="subcellular location">
    <subcellularLocation>
        <location evidence="1">Secreted</location>
        <location evidence="1">Extracellular space</location>
    </subcellularLocation>
</comment>
<name>A0A7E5VXC3_TRINI</name>
<feature type="signal peptide" evidence="7">
    <location>
        <begin position="1"/>
        <end position="16"/>
    </location>
</feature>
<dbReference type="PROSITE" id="PS50240">
    <property type="entry name" value="TRYPSIN_DOM"/>
    <property type="match status" value="1"/>
</dbReference>
<dbReference type="SUPFAM" id="SSF50494">
    <property type="entry name" value="Trypsin-like serine proteases"/>
    <property type="match status" value="1"/>
</dbReference>
<dbReference type="OrthoDB" id="10059102at2759"/>
<evidence type="ECO:0000313" key="9">
    <source>
        <dbReference type="Proteomes" id="UP000322000"/>
    </source>
</evidence>
<evidence type="ECO:0000256" key="4">
    <source>
        <dbReference type="ARBA" id="ARBA00022825"/>
    </source>
</evidence>
<dbReference type="PRINTS" id="PR00722">
    <property type="entry name" value="CHYMOTRYPSIN"/>
</dbReference>
<proteinExistence type="predicted"/>
<dbReference type="AlphaFoldDB" id="A0A7E5VXC3"/>
<dbReference type="CDD" id="cd00190">
    <property type="entry name" value="Tryp_SPc"/>
    <property type="match status" value="1"/>
</dbReference>
<dbReference type="RefSeq" id="XP_026732990.1">
    <property type="nucleotide sequence ID" value="XM_026877189.1"/>
</dbReference>
<dbReference type="InterPro" id="IPR001314">
    <property type="entry name" value="Peptidase_S1A"/>
</dbReference>
<dbReference type="Gene3D" id="2.40.10.10">
    <property type="entry name" value="Trypsin-like serine proteases"/>
    <property type="match status" value="1"/>
</dbReference>
<evidence type="ECO:0000256" key="5">
    <source>
        <dbReference type="ARBA" id="ARBA00023157"/>
    </source>
</evidence>
<dbReference type="InterPro" id="IPR009003">
    <property type="entry name" value="Peptidase_S1_PA"/>
</dbReference>